<protein>
    <submittedName>
        <fullName evidence="3">Uncharacterized protein</fullName>
    </submittedName>
</protein>
<feature type="compositionally biased region" description="Basic and acidic residues" evidence="2">
    <location>
        <begin position="675"/>
        <end position="686"/>
    </location>
</feature>
<dbReference type="EMBL" id="JH712342">
    <property type="protein sequence ID" value="EFO19377.2"/>
    <property type="molecule type" value="Genomic_DNA"/>
</dbReference>
<feature type="compositionally biased region" description="Polar residues" evidence="2">
    <location>
        <begin position="607"/>
        <end position="624"/>
    </location>
</feature>
<keyword evidence="1" id="KW-0175">Coiled coil</keyword>
<feature type="compositionally biased region" description="Basic residues" evidence="2">
    <location>
        <begin position="655"/>
        <end position="667"/>
    </location>
</feature>
<feature type="compositionally biased region" description="Basic and acidic residues" evidence="2">
    <location>
        <begin position="502"/>
        <end position="552"/>
    </location>
</feature>
<sequence>MESTSMACNNSLKKLCEQYDQEMADIEVDLDIHDKLMKLMRENRTTNEQELSSMQKSTGQTEKELQLLDEKTNELVQCTNSQGEKIEELKRVQQKIIDGINDAQHCLLTAENTARDDLEKLHSTETNARKFLESKLASAKFAEVTLKLQNYQKTFSSKVQESIDRLASVKSIADEADRLEYLEKVLKDMRMDAGNLEGQIGEVDAQCSVCHKKIVKLHVIQEEEKQRRSAISEKYKQRKKRVAELTRTLNSRKNDKKLLSERMNSKELELNKNKERFEKKNADAATIQQEVDTIKDKLAKLEDTMKFEQEKHEQKVQEIKEAGEADICATKSVLMTLCEKESALLVQIQQARDDLNKKSEWEAHKKINEEMERNLEQLKQEKAQLQLELKEKENRRDAQLSGMKAVKSAFQESKLEASKKREILMGEVKRMSEEILGLKHKIVKEEQRLKAKRNAVDRQLKMVTVSKNIGARIRCAVENEKKSRQDGAKAVHESSLTGQEGADQKPQRTESGKGEKSEDIKAEKFGGEKMVVRETDSRKLFPEKKSAEDEKANSTFVVSEIKEPFLASKGNERRSETQMLSAGQEESKLFQPTTKCKASRYDFVRQSLSVSDTLPTASGSSKISRQARKKRKPEEAKTAQKDESLFHTDAVNDKQKKRGRPKGRKAAKGTLPENDNSKLMKKKDAYDLDSDLD</sequence>
<evidence type="ECO:0000256" key="2">
    <source>
        <dbReference type="SAM" id="MobiDB-lite"/>
    </source>
</evidence>
<dbReference type="OrthoDB" id="5818251at2759"/>
<dbReference type="InParanoid" id="A0A1S0TU35"/>
<proteinExistence type="predicted"/>
<dbReference type="AlphaFoldDB" id="A0A1S0TU35"/>
<accession>A0A1S0TU35</accession>
<feature type="compositionally biased region" description="Basic and acidic residues" evidence="2">
    <location>
        <begin position="479"/>
        <end position="492"/>
    </location>
</feature>
<dbReference type="RefSeq" id="XP_020301949.1">
    <property type="nucleotide sequence ID" value="XM_020447860.1"/>
</dbReference>
<gene>
    <name evidence="3" type="ORF">LOAG_09118</name>
</gene>
<dbReference type="GeneID" id="9946552"/>
<organism evidence="3">
    <name type="scientific">Loa loa</name>
    <name type="common">Eye worm</name>
    <name type="synonym">Filaria loa</name>
    <dbReference type="NCBI Taxonomy" id="7209"/>
    <lineage>
        <taxon>Eukaryota</taxon>
        <taxon>Metazoa</taxon>
        <taxon>Ecdysozoa</taxon>
        <taxon>Nematoda</taxon>
        <taxon>Chromadorea</taxon>
        <taxon>Rhabditida</taxon>
        <taxon>Spirurina</taxon>
        <taxon>Spiruromorpha</taxon>
        <taxon>Filarioidea</taxon>
        <taxon>Onchocercidae</taxon>
        <taxon>Loa</taxon>
    </lineage>
</organism>
<reference evidence="3" key="1">
    <citation type="submission" date="2012-04" db="EMBL/GenBank/DDBJ databases">
        <title>The Genome Sequence of Loa loa.</title>
        <authorList>
            <consortium name="The Broad Institute Genome Sequencing Platform"/>
            <consortium name="Broad Institute Genome Sequencing Center for Infectious Disease"/>
            <person name="Nutman T.B."/>
            <person name="Fink D.L."/>
            <person name="Russ C."/>
            <person name="Young S."/>
            <person name="Zeng Q."/>
            <person name="Gargeya S."/>
            <person name="Alvarado L."/>
            <person name="Berlin A."/>
            <person name="Chapman S.B."/>
            <person name="Chen Z."/>
            <person name="Freedman E."/>
            <person name="Gellesch M."/>
            <person name="Goldberg J."/>
            <person name="Griggs A."/>
            <person name="Gujja S."/>
            <person name="Heilman E.R."/>
            <person name="Heiman D."/>
            <person name="Howarth C."/>
            <person name="Mehta T."/>
            <person name="Neiman D."/>
            <person name="Pearson M."/>
            <person name="Roberts A."/>
            <person name="Saif S."/>
            <person name="Shea T."/>
            <person name="Shenoy N."/>
            <person name="Sisk P."/>
            <person name="Stolte C."/>
            <person name="Sykes S."/>
            <person name="White J."/>
            <person name="Yandava C."/>
            <person name="Haas B."/>
            <person name="Henn M.R."/>
            <person name="Nusbaum C."/>
            <person name="Birren B."/>
        </authorList>
    </citation>
    <scope>NUCLEOTIDE SEQUENCE [LARGE SCALE GENOMIC DNA]</scope>
</reference>
<evidence type="ECO:0000256" key="1">
    <source>
        <dbReference type="SAM" id="Coils"/>
    </source>
</evidence>
<evidence type="ECO:0000313" key="3">
    <source>
        <dbReference type="EMBL" id="EFO19377.2"/>
    </source>
</evidence>
<dbReference type="KEGG" id="loa:LOAG_09118"/>
<dbReference type="CTD" id="9946552"/>
<feature type="coiled-coil region" evidence="1">
    <location>
        <begin position="256"/>
        <end position="395"/>
    </location>
</feature>
<name>A0A1S0TU35_LOALO</name>
<feature type="region of interest" description="Disordered" evidence="2">
    <location>
        <begin position="479"/>
        <end position="595"/>
    </location>
</feature>
<feature type="region of interest" description="Disordered" evidence="2">
    <location>
        <begin position="607"/>
        <end position="693"/>
    </location>
</feature>
<dbReference type="OMA" id="CEQYDQE"/>
<feature type="compositionally biased region" description="Basic and acidic residues" evidence="2">
    <location>
        <begin position="632"/>
        <end position="654"/>
    </location>
</feature>